<evidence type="ECO:0000256" key="2">
    <source>
        <dbReference type="ARBA" id="ARBA00024438"/>
    </source>
</evidence>
<feature type="transmembrane region" description="Helical" evidence="3">
    <location>
        <begin position="155"/>
        <end position="181"/>
    </location>
</feature>
<dbReference type="RefSeq" id="WP_156684719.1">
    <property type="nucleotide sequence ID" value="NZ_CACRUA010000029.1"/>
</dbReference>
<evidence type="ECO:0000256" key="3">
    <source>
        <dbReference type="SAM" id="Phobius"/>
    </source>
</evidence>
<evidence type="ECO:0000259" key="4">
    <source>
        <dbReference type="Pfam" id="PF13490"/>
    </source>
</evidence>
<name>A0A6N3FL44_CLOSY</name>
<gene>
    <name evidence="5" type="ORF">CSLFYP84_02574</name>
</gene>
<dbReference type="InterPro" id="IPR041916">
    <property type="entry name" value="Anti_sigma_zinc_sf"/>
</dbReference>
<feature type="transmembrane region" description="Helical" evidence="3">
    <location>
        <begin position="85"/>
        <end position="111"/>
    </location>
</feature>
<keyword evidence="3" id="KW-0812">Transmembrane</keyword>
<feature type="domain" description="Putative zinc-finger" evidence="4">
    <location>
        <begin position="3"/>
        <end position="37"/>
    </location>
</feature>
<feature type="transmembrane region" description="Helical" evidence="3">
    <location>
        <begin position="123"/>
        <end position="143"/>
    </location>
</feature>
<protein>
    <recommendedName>
        <fullName evidence="2">Anti-sigma-W factor RsiW</fullName>
    </recommendedName>
</protein>
<evidence type="ECO:0000256" key="1">
    <source>
        <dbReference type="ARBA" id="ARBA00024353"/>
    </source>
</evidence>
<keyword evidence="3" id="KW-1133">Transmembrane helix</keyword>
<accession>A0A6N3FL44</accession>
<dbReference type="Gene3D" id="1.10.10.1320">
    <property type="entry name" value="Anti-sigma factor, zinc-finger domain"/>
    <property type="match status" value="1"/>
</dbReference>
<reference evidence="5" key="1">
    <citation type="submission" date="2019-11" db="EMBL/GenBank/DDBJ databases">
        <authorList>
            <person name="Feng L."/>
        </authorList>
    </citation>
    <scope>NUCLEOTIDE SEQUENCE</scope>
    <source>
        <strain evidence="5">CsymbiosumLFYP84</strain>
    </source>
</reference>
<proteinExistence type="inferred from homology"/>
<sequence>MKCEIIRDLLPLYIENLCSEESCREVEAHLASCGRCRAEYRNMTAEVPVAETDEERVQKILKEADLFINSKKEVERSFVDRALRVFNLIVFCLAAVCNVLAAAVVIFGYGLRYPSVYLDYKGFLQIFIILYALCPTVISLVNLCIMKRYPGRKKILTRVLSGVLVPAVLAGLIGTVSLFLIPPFCSATSRITAYMKVDKDVEDSVRAAAVCFPAAVPEAAEAAAYHYSKFSTLFEDSWELEAGWNLPKQEFESEKKRISELRALSRKSETKSGTEYTVSGMVYPEGVSVTVIFDDAAGRIEYRAHFSGSK</sequence>
<comment type="similarity">
    <text evidence="1">Belongs to the zinc-associated anti-sigma factor (ZAS) superfamily. Anti-sigma-W factor family.</text>
</comment>
<dbReference type="EMBL" id="CACRUA010000029">
    <property type="protein sequence ID" value="VYU52579.1"/>
    <property type="molecule type" value="Genomic_DNA"/>
</dbReference>
<evidence type="ECO:0000313" key="5">
    <source>
        <dbReference type="EMBL" id="VYU52579.1"/>
    </source>
</evidence>
<dbReference type="AlphaFoldDB" id="A0A6N3FL44"/>
<dbReference type="InterPro" id="IPR027383">
    <property type="entry name" value="Znf_put"/>
</dbReference>
<dbReference type="Pfam" id="PF13490">
    <property type="entry name" value="zf-HC2"/>
    <property type="match status" value="1"/>
</dbReference>
<organism evidence="5">
    <name type="scientific">Clostridium symbiosum</name>
    <name type="common">Bacteroides symbiosus</name>
    <dbReference type="NCBI Taxonomy" id="1512"/>
    <lineage>
        <taxon>Bacteria</taxon>
        <taxon>Bacillati</taxon>
        <taxon>Bacillota</taxon>
        <taxon>Clostridia</taxon>
        <taxon>Lachnospirales</taxon>
        <taxon>Lachnospiraceae</taxon>
        <taxon>Otoolea</taxon>
    </lineage>
</organism>
<keyword evidence="3" id="KW-0472">Membrane</keyword>